<proteinExistence type="predicted"/>
<dbReference type="GO" id="GO:0016746">
    <property type="term" value="F:acyltransferase activity"/>
    <property type="evidence" value="ECO:0007669"/>
    <property type="project" value="UniProtKB-KW"/>
</dbReference>
<evidence type="ECO:0000256" key="3">
    <source>
        <dbReference type="ARBA" id="ARBA00022519"/>
    </source>
</evidence>
<keyword evidence="4 7" id="KW-0808">Transferase</keyword>
<dbReference type="AlphaFoldDB" id="A0A5Q2RM21"/>
<gene>
    <name evidence="7" type="ORF">GH723_08515</name>
</gene>
<dbReference type="RefSeq" id="WP_153759245.1">
    <property type="nucleotide sequence ID" value="NZ_CP045851.1"/>
</dbReference>
<dbReference type="NCBIfam" id="NF005919">
    <property type="entry name" value="PRK07920.1"/>
    <property type="match status" value="1"/>
</dbReference>
<evidence type="ECO:0000256" key="4">
    <source>
        <dbReference type="ARBA" id="ARBA00022679"/>
    </source>
</evidence>
<dbReference type="EMBL" id="CP045851">
    <property type="protein sequence ID" value="QGG95137.1"/>
    <property type="molecule type" value="Genomic_DNA"/>
</dbReference>
<dbReference type="CDD" id="cd07984">
    <property type="entry name" value="LPLAT_LABLAT-like"/>
    <property type="match status" value="1"/>
</dbReference>
<dbReference type="GO" id="GO:0005886">
    <property type="term" value="C:plasma membrane"/>
    <property type="evidence" value="ECO:0007669"/>
    <property type="project" value="UniProtKB-SubCell"/>
</dbReference>
<reference evidence="7 8" key="1">
    <citation type="submission" date="2019-11" db="EMBL/GenBank/DDBJ databases">
        <authorList>
            <person name="He Y."/>
        </authorList>
    </citation>
    <scope>NUCLEOTIDE SEQUENCE [LARGE SCALE GENOMIC DNA]</scope>
    <source>
        <strain evidence="7 8">SCSIO 58843</strain>
    </source>
</reference>
<keyword evidence="5" id="KW-0472">Membrane</keyword>
<accession>A0A5Q2RM21</accession>
<evidence type="ECO:0000313" key="8">
    <source>
        <dbReference type="Proteomes" id="UP000334019"/>
    </source>
</evidence>
<evidence type="ECO:0000256" key="2">
    <source>
        <dbReference type="ARBA" id="ARBA00022475"/>
    </source>
</evidence>
<dbReference type="GO" id="GO:0009247">
    <property type="term" value="P:glycolipid biosynthetic process"/>
    <property type="evidence" value="ECO:0007669"/>
    <property type="project" value="UniProtKB-ARBA"/>
</dbReference>
<comment type="subcellular location">
    <subcellularLocation>
        <location evidence="1">Cell inner membrane</location>
    </subcellularLocation>
</comment>
<dbReference type="PANTHER" id="PTHR30606">
    <property type="entry name" value="LIPID A BIOSYNTHESIS LAUROYL ACYLTRANSFERASE"/>
    <property type="match status" value="1"/>
</dbReference>
<evidence type="ECO:0000256" key="6">
    <source>
        <dbReference type="ARBA" id="ARBA00023315"/>
    </source>
</evidence>
<dbReference type="InterPro" id="IPR004960">
    <property type="entry name" value="LipA_acyltrans"/>
</dbReference>
<dbReference type="Pfam" id="PF03279">
    <property type="entry name" value="Lip_A_acyltrans"/>
    <property type="match status" value="1"/>
</dbReference>
<evidence type="ECO:0000256" key="1">
    <source>
        <dbReference type="ARBA" id="ARBA00004533"/>
    </source>
</evidence>
<sequence length="296" mass="32081">MSRPPVVQLYRAGAALARAVPAPVARGVARTGGTVASRALHDRRAQVERNLRRVDPSLSGRHLRRAVDATFASYGRYWAESFRLTGLDAGHIDRGFSYTGYDHVVAAREQGSGVIIALPHLGGWEWAAFWLAAIEDVPVTAVVEALEPPELFEWFVDFRRALGMNVVPLGPAAGGEVLRALKAGHAVCLLSDRDIGGGGVEVELFGERTTLPAGPATLALRTGAPILPTAIYFDGDLHRARVDPPLAVERRGSLRDDVARVTQDLAHALEDLIRAAPEQWHLMQPNWPSDRADLGH</sequence>
<dbReference type="KEGG" id="atq:GH723_08515"/>
<keyword evidence="6 7" id="KW-0012">Acyltransferase</keyword>
<dbReference type="Proteomes" id="UP000334019">
    <property type="component" value="Chromosome"/>
</dbReference>
<evidence type="ECO:0000313" key="7">
    <source>
        <dbReference type="EMBL" id="QGG95137.1"/>
    </source>
</evidence>
<protein>
    <submittedName>
        <fullName evidence="7">Phosphatidylinositol mannoside acyltransferase</fullName>
    </submittedName>
</protein>
<organism evidence="7 8">
    <name type="scientific">Actinomarinicola tropica</name>
    <dbReference type="NCBI Taxonomy" id="2789776"/>
    <lineage>
        <taxon>Bacteria</taxon>
        <taxon>Bacillati</taxon>
        <taxon>Actinomycetota</taxon>
        <taxon>Acidimicrobiia</taxon>
        <taxon>Acidimicrobiales</taxon>
        <taxon>Iamiaceae</taxon>
        <taxon>Actinomarinicola</taxon>
    </lineage>
</organism>
<keyword evidence="8" id="KW-1185">Reference proteome</keyword>
<dbReference type="PANTHER" id="PTHR30606:SF10">
    <property type="entry name" value="PHOSPHATIDYLINOSITOL MANNOSIDE ACYLTRANSFERASE"/>
    <property type="match status" value="1"/>
</dbReference>
<keyword evidence="3" id="KW-0997">Cell inner membrane</keyword>
<name>A0A5Q2RM21_9ACTN</name>
<evidence type="ECO:0000256" key="5">
    <source>
        <dbReference type="ARBA" id="ARBA00023136"/>
    </source>
</evidence>
<keyword evidence="2" id="KW-1003">Cell membrane</keyword>